<comment type="subcellular location">
    <subcellularLocation>
        <location evidence="1">Membrane</location>
        <topology evidence="1">Multi-pass membrane protein</topology>
    </subcellularLocation>
</comment>
<dbReference type="InParanoid" id="A0A4S2MNJ4"/>
<gene>
    <name evidence="7" type="ORF">EX30DRAFT_133922</name>
</gene>
<reference evidence="7 8" key="1">
    <citation type="submission" date="2019-04" db="EMBL/GenBank/DDBJ databases">
        <title>Comparative genomics and transcriptomics to analyze fruiting body development in filamentous ascomycetes.</title>
        <authorList>
            <consortium name="DOE Joint Genome Institute"/>
            <person name="Lutkenhaus R."/>
            <person name="Traeger S."/>
            <person name="Breuer J."/>
            <person name="Kuo A."/>
            <person name="Lipzen A."/>
            <person name="Pangilinan J."/>
            <person name="Dilworth D."/>
            <person name="Sandor L."/>
            <person name="Poggeler S."/>
            <person name="Barry K."/>
            <person name="Grigoriev I.V."/>
            <person name="Nowrousian M."/>
        </authorList>
    </citation>
    <scope>NUCLEOTIDE SEQUENCE [LARGE SCALE GENOMIC DNA]</scope>
    <source>
        <strain evidence="7 8">CBS 389.68</strain>
    </source>
</reference>
<dbReference type="EMBL" id="ML220139">
    <property type="protein sequence ID" value="TGZ78682.1"/>
    <property type="molecule type" value="Genomic_DNA"/>
</dbReference>
<protein>
    <recommendedName>
        <fullName evidence="9">Integral membrane protein, Mpv17/PMP22 family</fullName>
    </recommendedName>
</protein>
<evidence type="ECO:0000313" key="8">
    <source>
        <dbReference type="Proteomes" id="UP000298138"/>
    </source>
</evidence>
<dbReference type="STRING" id="341454.A0A4S2MNJ4"/>
<dbReference type="OrthoDB" id="430207at2759"/>
<keyword evidence="5" id="KW-0472">Membrane</keyword>
<dbReference type="FunCoup" id="A0A4S2MNJ4">
    <property type="interactions" value="558"/>
</dbReference>
<dbReference type="InterPro" id="IPR007248">
    <property type="entry name" value="Mpv17_PMP22"/>
</dbReference>
<evidence type="ECO:0000256" key="1">
    <source>
        <dbReference type="ARBA" id="ARBA00004141"/>
    </source>
</evidence>
<evidence type="ECO:0000256" key="6">
    <source>
        <dbReference type="RuleBase" id="RU363053"/>
    </source>
</evidence>
<evidence type="ECO:0000256" key="5">
    <source>
        <dbReference type="ARBA" id="ARBA00023136"/>
    </source>
</evidence>
<keyword evidence="3" id="KW-0812">Transmembrane</keyword>
<proteinExistence type="inferred from homology"/>
<keyword evidence="8" id="KW-1185">Reference proteome</keyword>
<evidence type="ECO:0000256" key="4">
    <source>
        <dbReference type="ARBA" id="ARBA00022989"/>
    </source>
</evidence>
<dbReference type="GO" id="GO:0016020">
    <property type="term" value="C:membrane"/>
    <property type="evidence" value="ECO:0007669"/>
    <property type="project" value="UniProtKB-SubCell"/>
</dbReference>
<organism evidence="7 8">
    <name type="scientific">Ascodesmis nigricans</name>
    <dbReference type="NCBI Taxonomy" id="341454"/>
    <lineage>
        <taxon>Eukaryota</taxon>
        <taxon>Fungi</taxon>
        <taxon>Dikarya</taxon>
        <taxon>Ascomycota</taxon>
        <taxon>Pezizomycotina</taxon>
        <taxon>Pezizomycetes</taxon>
        <taxon>Pezizales</taxon>
        <taxon>Ascodesmidaceae</taxon>
        <taxon>Ascodesmis</taxon>
    </lineage>
</organism>
<evidence type="ECO:0000313" key="7">
    <source>
        <dbReference type="EMBL" id="TGZ78682.1"/>
    </source>
</evidence>
<dbReference type="PANTHER" id="PTHR11266">
    <property type="entry name" value="PEROXISOMAL MEMBRANE PROTEIN 2, PXMP2 MPV17"/>
    <property type="match status" value="1"/>
</dbReference>
<sequence>MSGLLAAYQSQLAKRPLAVPIATTAFLFGTGDVISQQAIEKKGSAHEFARTGRMALYGGAFFAPLVTQWYKLLQRIQFPGSPMKENIARVAADQLIFAPFGTGLFFTVLGLLEGNDPRKKLEDGYKTALLTNWKIWPAVQLANFSLVPLQHRLLVVNVVSLGWNSYLSWLNTQTNQGGNRPRSEVLEAVRKTA</sequence>
<dbReference type="GO" id="GO:0005739">
    <property type="term" value="C:mitochondrion"/>
    <property type="evidence" value="ECO:0007669"/>
    <property type="project" value="TreeGrafter"/>
</dbReference>
<evidence type="ECO:0000256" key="3">
    <source>
        <dbReference type="ARBA" id="ARBA00022692"/>
    </source>
</evidence>
<dbReference type="AlphaFoldDB" id="A0A4S2MNJ4"/>
<dbReference type="Proteomes" id="UP000298138">
    <property type="component" value="Unassembled WGS sequence"/>
</dbReference>
<dbReference type="PANTHER" id="PTHR11266:SF17">
    <property type="entry name" value="PROTEIN MPV17"/>
    <property type="match status" value="1"/>
</dbReference>
<evidence type="ECO:0008006" key="9">
    <source>
        <dbReference type="Google" id="ProtNLM"/>
    </source>
</evidence>
<keyword evidence="4" id="KW-1133">Transmembrane helix</keyword>
<name>A0A4S2MNJ4_9PEZI</name>
<dbReference type="Pfam" id="PF04117">
    <property type="entry name" value="Mpv17_PMP22"/>
    <property type="match status" value="1"/>
</dbReference>
<comment type="similarity">
    <text evidence="2 6">Belongs to the peroxisomal membrane protein PXMP2/4 family.</text>
</comment>
<evidence type="ECO:0000256" key="2">
    <source>
        <dbReference type="ARBA" id="ARBA00006824"/>
    </source>
</evidence>
<accession>A0A4S2MNJ4</accession>